<evidence type="ECO:0000313" key="9">
    <source>
        <dbReference type="Proteomes" id="UP000669317"/>
    </source>
</evidence>
<evidence type="ECO:0000256" key="2">
    <source>
        <dbReference type="ARBA" id="ARBA00010973"/>
    </source>
</evidence>
<dbReference type="Pfam" id="PF01522">
    <property type="entry name" value="Polysacc_deac_1"/>
    <property type="match status" value="1"/>
</dbReference>
<dbReference type="PANTHER" id="PTHR43123:SF1">
    <property type="entry name" value="POLYSACCHARIDE DEACETYLASE-RELATED"/>
    <property type="match status" value="1"/>
</dbReference>
<dbReference type="Gene3D" id="3.20.20.370">
    <property type="entry name" value="Glycoside hydrolase/deacetylase"/>
    <property type="match status" value="1"/>
</dbReference>
<dbReference type="EMBL" id="JAGIKT010000118">
    <property type="protein sequence ID" value="MBP0116126.1"/>
    <property type="molecule type" value="Genomic_DNA"/>
</dbReference>
<reference evidence="6 9" key="2">
    <citation type="submission" date="2021-03" db="EMBL/GenBank/DDBJ databases">
        <title>Genome Sequence of Bradyrhizobium vignae strain ISRA400.</title>
        <authorList>
            <person name="Tisa L.S."/>
            <person name="Svistoonoff S."/>
            <person name="Hocher V."/>
            <person name="Fall S."/>
            <person name="Zaiya A."/>
            <person name="Naing D."/>
            <person name="Niang N."/>
            <person name="Diouf A."/>
            <person name="Dasylva M.C."/>
            <person name="Toure O."/>
            <person name="Gueye M."/>
            <person name="Gully D."/>
            <person name="Tisseyre P."/>
            <person name="Simpson S."/>
            <person name="Morris K."/>
            <person name="Thomas W.K."/>
        </authorList>
    </citation>
    <scope>NUCLEOTIDE SEQUENCE [LARGE SCALE GENOMIC DNA]</scope>
    <source>
        <strain evidence="6 9">ISRA400</strain>
    </source>
</reference>
<dbReference type="CDD" id="cd10977">
    <property type="entry name" value="CE4_PuuE_SpCDA1"/>
    <property type="match status" value="1"/>
</dbReference>
<evidence type="ECO:0000313" key="8">
    <source>
        <dbReference type="Proteomes" id="UP000246085"/>
    </source>
</evidence>
<evidence type="ECO:0000256" key="1">
    <source>
        <dbReference type="ARBA" id="ARBA00003236"/>
    </source>
</evidence>
<dbReference type="KEGG" id="bvz:BRAD3257_2808"/>
<evidence type="ECO:0000256" key="4">
    <source>
        <dbReference type="ARBA" id="ARBA00032976"/>
    </source>
</evidence>
<proteinExistence type="inferred from homology"/>
<name>A0A2U3PXJ5_9BRAD</name>
<evidence type="ECO:0000313" key="7">
    <source>
        <dbReference type="EMBL" id="SPP93873.1"/>
    </source>
</evidence>
<protein>
    <recommendedName>
        <fullName evidence="3">Chitooligosaccharide deacetylase</fullName>
    </recommendedName>
    <alternativeName>
        <fullName evidence="4">Nodulation protein B</fullName>
    </alternativeName>
</protein>
<accession>A0A2U3PXJ5</accession>
<evidence type="ECO:0000259" key="5">
    <source>
        <dbReference type="PROSITE" id="PS51677"/>
    </source>
</evidence>
<dbReference type="GO" id="GO:0016810">
    <property type="term" value="F:hydrolase activity, acting on carbon-nitrogen (but not peptide) bonds"/>
    <property type="evidence" value="ECO:0007669"/>
    <property type="project" value="InterPro"/>
</dbReference>
<sequence length="306" mass="34059">MTAQADQNRDFIGYGRNPPDPRWPGGARIALNICVNYEEGSEASFADGDGVTEAALTEGGGGGFEGRDLAAESMFEYGSRVGFWRLIRLLSERGMTATIMGCALALERNPEAAAAIREFGYDVCAHGWRWERHQRLGEDEERERIRKTVASLTRTTGERPLGWYCRYGAGVNTRRLVVEEGGFLYDSDAYNDELPYWTTVLGKPHLVVPYGLVNNDAKFIRGAMTTADDFFVYLKDAFDMLHAEGATAPKMMSVGLHTRIVGHPGRAAGFARFLDYVATHDAVWVCRRVDIARHWIATHPAQSRKS</sequence>
<dbReference type="EMBL" id="LS398110">
    <property type="protein sequence ID" value="SPP93873.1"/>
    <property type="molecule type" value="Genomic_DNA"/>
</dbReference>
<organism evidence="7 8">
    <name type="scientific">Bradyrhizobium vignae</name>
    <dbReference type="NCBI Taxonomy" id="1549949"/>
    <lineage>
        <taxon>Bacteria</taxon>
        <taxon>Pseudomonadati</taxon>
        <taxon>Pseudomonadota</taxon>
        <taxon>Alphaproteobacteria</taxon>
        <taxon>Hyphomicrobiales</taxon>
        <taxon>Nitrobacteraceae</taxon>
        <taxon>Bradyrhizobium</taxon>
    </lineage>
</organism>
<dbReference type="InterPro" id="IPR002509">
    <property type="entry name" value="NODB_dom"/>
</dbReference>
<comment type="similarity">
    <text evidence="2">Belongs to the polysaccharide deacetylase family.</text>
</comment>
<comment type="function">
    <text evidence="1">Is involved in generating a small heat-stable compound (Nod), an acylated oligomer of N-acetylglucosamine, that stimulates mitosis in various plant protoplasts.</text>
</comment>
<feature type="domain" description="NodB homology" evidence="5">
    <location>
        <begin position="69"/>
        <end position="286"/>
    </location>
</feature>
<evidence type="ECO:0000313" key="6">
    <source>
        <dbReference type="EMBL" id="MBP0116126.1"/>
    </source>
</evidence>
<dbReference type="RefSeq" id="WP_122402089.1">
    <property type="nucleotide sequence ID" value="NZ_JAGIKT010000118.1"/>
</dbReference>
<dbReference type="Proteomes" id="UP000246085">
    <property type="component" value="Chromosome BRAD3257"/>
</dbReference>
<dbReference type="InterPro" id="IPR017625">
    <property type="entry name" value="PuuE"/>
</dbReference>
<gene>
    <name evidence="7" type="ORF">BRAD3257_2808</name>
    <name evidence="6" type="ORF">JWS04_34735</name>
</gene>
<keyword evidence="9" id="KW-1185">Reference proteome</keyword>
<dbReference type="InterPro" id="IPR011330">
    <property type="entry name" value="Glyco_hydro/deAcase_b/a-brl"/>
</dbReference>
<evidence type="ECO:0000256" key="3">
    <source>
        <dbReference type="ARBA" id="ARBA00020071"/>
    </source>
</evidence>
<dbReference type="GO" id="GO:0005975">
    <property type="term" value="P:carbohydrate metabolic process"/>
    <property type="evidence" value="ECO:0007669"/>
    <property type="project" value="InterPro"/>
</dbReference>
<dbReference type="Proteomes" id="UP000669317">
    <property type="component" value="Unassembled WGS sequence"/>
</dbReference>
<reference evidence="7 8" key="1">
    <citation type="submission" date="2018-03" db="EMBL/GenBank/DDBJ databases">
        <authorList>
            <person name="Gully D."/>
        </authorList>
    </citation>
    <scope>NUCLEOTIDE SEQUENCE [LARGE SCALE GENOMIC DNA]</scope>
    <source>
        <strain evidence="7">ORS3257</strain>
    </source>
</reference>
<dbReference type="SUPFAM" id="SSF88713">
    <property type="entry name" value="Glycoside hydrolase/deacetylase"/>
    <property type="match status" value="1"/>
</dbReference>
<dbReference type="PANTHER" id="PTHR43123">
    <property type="entry name" value="POLYSACCHARIDE DEACETYLASE-RELATED"/>
    <property type="match status" value="1"/>
</dbReference>
<dbReference type="PROSITE" id="PS51677">
    <property type="entry name" value="NODB"/>
    <property type="match status" value="1"/>
</dbReference>
<dbReference type="AlphaFoldDB" id="A0A2U3PXJ5"/>